<dbReference type="GO" id="GO:0006355">
    <property type="term" value="P:regulation of DNA-templated transcription"/>
    <property type="evidence" value="ECO:0007669"/>
    <property type="project" value="InterPro"/>
</dbReference>
<dbReference type="SUPFAM" id="SSF55785">
    <property type="entry name" value="PYP-like sensor domain (PAS domain)"/>
    <property type="match status" value="1"/>
</dbReference>
<comment type="caution">
    <text evidence="2">The sequence shown here is derived from an EMBL/GenBank/DDBJ whole genome shotgun (WGS) entry which is preliminary data.</text>
</comment>
<dbReference type="PROSITE" id="PS50112">
    <property type="entry name" value="PAS"/>
    <property type="match status" value="1"/>
</dbReference>
<dbReference type="InterPro" id="IPR000014">
    <property type="entry name" value="PAS"/>
</dbReference>
<dbReference type="AlphaFoldDB" id="X1L8M3"/>
<feature type="non-terminal residue" evidence="2">
    <location>
        <position position="1"/>
    </location>
</feature>
<evidence type="ECO:0000259" key="1">
    <source>
        <dbReference type="PROSITE" id="PS50112"/>
    </source>
</evidence>
<sequence length="84" mass="10094">GEEKYRTTFENTGTAMAIIEEDTTISLVNHQFEILTGYSKEEIEGKKRWTEFVHEEDLERMKEYHRQIRGRDEWASFIRVALRI</sequence>
<dbReference type="EMBL" id="BARV01005506">
    <property type="protein sequence ID" value="GAI15672.1"/>
    <property type="molecule type" value="Genomic_DNA"/>
</dbReference>
<feature type="domain" description="PAS" evidence="1">
    <location>
        <begin position="1"/>
        <end position="72"/>
    </location>
</feature>
<organism evidence="2">
    <name type="scientific">marine sediment metagenome</name>
    <dbReference type="NCBI Taxonomy" id="412755"/>
    <lineage>
        <taxon>unclassified sequences</taxon>
        <taxon>metagenomes</taxon>
        <taxon>ecological metagenomes</taxon>
    </lineage>
</organism>
<gene>
    <name evidence="2" type="ORF">S06H3_11391</name>
</gene>
<name>X1L8M3_9ZZZZ</name>
<reference evidence="2" key="1">
    <citation type="journal article" date="2014" name="Front. Microbiol.">
        <title>High frequency of phylogenetically diverse reductive dehalogenase-homologous genes in deep subseafloor sedimentary metagenomes.</title>
        <authorList>
            <person name="Kawai M."/>
            <person name="Futagami T."/>
            <person name="Toyoda A."/>
            <person name="Takaki Y."/>
            <person name="Nishi S."/>
            <person name="Hori S."/>
            <person name="Arai W."/>
            <person name="Tsubouchi T."/>
            <person name="Morono Y."/>
            <person name="Uchiyama I."/>
            <person name="Ito T."/>
            <person name="Fujiyama A."/>
            <person name="Inagaki F."/>
            <person name="Takami H."/>
        </authorList>
    </citation>
    <scope>NUCLEOTIDE SEQUENCE</scope>
    <source>
        <strain evidence="2">Expedition CK06-06</strain>
    </source>
</reference>
<dbReference type="InterPro" id="IPR013767">
    <property type="entry name" value="PAS_fold"/>
</dbReference>
<dbReference type="InterPro" id="IPR035965">
    <property type="entry name" value="PAS-like_dom_sf"/>
</dbReference>
<proteinExistence type="predicted"/>
<evidence type="ECO:0000313" key="2">
    <source>
        <dbReference type="EMBL" id="GAI15672.1"/>
    </source>
</evidence>
<accession>X1L8M3</accession>
<protein>
    <recommendedName>
        <fullName evidence="1">PAS domain-containing protein</fullName>
    </recommendedName>
</protein>
<dbReference type="Pfam" id="PF00989">
    <property type="entry name" value="PAS"/>
    <property type="match status" value="1"/>
</dbReference>
<dbReference type="Gene3D" id="3.30.450.20">
    <property type="entry name" value="PAS domain"/>
    <property type="match status" value="1"/>
</dbReference>
<dbReference type="CDD" id="cd00130">
    <property type="entry name" value="PAS"/>
    <property type="match status" value="1"/>
</dbReference>
<dbReference type="SMART" id="SM00091">
    <property type="entry name" value="PAS"/>
    <property type="match status" value="1"/>
</dbReference>
<dbReference type="NCBIfam" id="TIGR00229">
    <property type="entry name" value="sensory_box"/>
    <property type="match status" value="1"/>
</dbReference>